<dbReference type="OrthoDB" id="8733891at2759"/>
<evidence type="ECO:0000259" key="11">
    <source>
        <dbReference type="PROSITE" id="PS50262"/>
    </source>
</evidence>
<feature type="transmembrane region" description="Helical" evidence="10">
    <location>
        <begin position="37"/>
        <end position="60"/>
    </location>
</feature>
<dbReference type="Ensembl" id="ENSAMXT00000044416.1">
    <property type="protein sequence ID" value="ENSAMXP00000041012.1"/>
    <property type="gene ID" value="ENSAMXG00000039747.1"/>
</dbReference>
<dbReference type="PROSITE" id="PS00237">
    <property type="entry name" value="G_PROTEIN_RECEP_F1_1"/>
    <property type="match status" value="1"/>
</dbReference>
<keyword evidence="6 10" id="KW-0472">Membrane</keyword>
<comment type="similarity">
    <text evidence="9">Belongs to the G-protein coupled receptor 1 family.</text>
</comment>
<keyword evidence="13" id="KW-1185">Reference proteome</keyword>
<feature type="transmembrane region" description="Helical" evidence="10">
    <location>
        <begin position="149"/>
        <end position="172"/>
    </location>
</feature>
<feature type="transmembrane region" description="Helical" evidence="10">
    <location>
        <begin position="231"/>
        <end position="257"/>
    </location>
</feature>
<dbReference type="PANTHER" id="PTHR10489:SF730">
    <property type="entry name" value="CHEMOKINE XC RECEPTOR 1"/>
    <property type="match status" value="1"/>
</dbReference>
<organism evidence="12 13">
    <name type="scientific">Astyanax mexicanus</name>
    <name type="common">Blind cave fish</name>
    <name type="synonym">Astyanax fasciatus mexicanus</name>
    <dbReference type="NCBI Taxonomy" id="7994"/>
    <lineage>
        <taxon>Eukaryota</taxon>
        <taxon>Metazoa</taxon>
        <taxon>Chordata</taxon>
        <taxon>Craniata</taxon>
        <taxon>Vertebrata</taxon>
        <taxon>Euteleostomi</taxon>
        <taxon>Actinopterygii</taxon>
        <taxon>Neopterygii</taxon>
        <taxon>Teleostei</taxon>
        <taxon>Ostariophysi</taxon>
        <taxon>Characiformes</taxon>
        <taxon>Characoidei</taxon>
        <taxon>Acestrorhamphidae</taxon>
        <taxon>Acestrorhamphinae</taxon>
        <taxon>Astyanax</taxon>
    </lineage>
</organism>
<dbReference type="InterPro" id="IPR000276">
    <property type="entry name" value="GPCR_Rhodpsn"/>
</dbReference>
<dbReference type="PANTHER" id="PTHR10489">
    <property type="entry name" value="CELL ADHESION MOLECULE"/>
    <property type="match status" value="1"/>
</dbReference>
<dbReference type="Bgee" id="ENSAMXG00000039747">
    <property type="expression patterns" value="Expressed in pharyngeal gill and 2 other cell types or tissues"/>
</dbReference>
<feature type="transmembrane region" description="Helical" evidence="10">
    <location>
        <begin position="72"/>
        <end position="92"/>
    </location>
</feature>
<dbReference type="InterPro" id="IPR000355">
    <property type="entry name" value="Chemokine_rcpt"/>
</dbReference>
<dbReference type="InterPro" id="IPR050119">
    <property type="entry name" value="CCR1-9-like"/>
</dbReference>
<dbReference type="FunCoup" id="A0A3B1JF22">
    <property type="interactions" value="63"/>
</dbReference>
<feature type="domain" description="G-protein coupled receptors family 1 profile" evidence="11">
    <location>
        <begin position="52"/>
        <end position="290"/>
    </location>
</feature>
<dbReference type="GO" id="GO:0016493">
    <property type="term" value="F:C-C chemokine receptor activity"/>
    <property type="evidence" value="ECO:0007669"/>
    <property type="project" value="TreeGrafter"/>
</dbReference>
<proteinExistence type="inferred from homology"/>
<sequence length="342" mass="38961">MEFNNSSTSLNDSDYDYGNGSGAVLIKLCEPKTYGELTGICYITICCISLIGNSLLLYGLARFEDLKRVTMLFILCLAIFDLLFTLTLPFWAVEHLHQWIFGDVACKILIGAYFVGLYGSLILLTAMTIDRFFAIVIRSPWLTRRRRLYCAKGACVGAWIISVGACLKDVLSSKGDENACTADFSQEDIFEYYTQLFLLFFFPLAIIIFCYGKILHTLMSITSKKKYRTVLVVLCIVVAFVICWGPYHIFMIIMAAYKPKECWKKDQLDKAFTACRILAYFHCCVNPMLYMLRGRSKKILSSLVFCSPELRQGLHQERHTEPSHSNIVQQNSVVERVELKSV</sequence>
<evidence type="ECO:0000256" key="1">
    <source>
        <dbReference type="ARBA" id="ARBA00004651"/>
    </source>
</evidence>
<keyword evidence="5 9" id="KW-0297">G-protein coupled receptor</keyword>
<reference evidence="12" key="4">
    <citation type="submission" date="2025-09" db="UniProtKB">
        <authorList>
            <consortium name="Ensembl"/>
        </authorList>
    </citation>
    <scope>IDENTIFICATION</scope>
</reference>
<keyword evidence="4 10" id="KW-1133">Transmembrane helix</keyword>
<name>A0A3B1JF22_ASTMX</name>
<dbReference type="GO" id="GO:0006955">
    <property type="term" value="P:immune response"/>
    <property type="evidence" value="ECO:0007669"/>
    <property type="project" value="TreeGrafter"/>
</dbReference>
<evidence type="ECO:0000256" key="4">
    <source>
        <dbReference type="ARBA" id="ARBA00022989"/>
    </source>
</evidence>
<dbReference type="GO" id="GO:0009897">
    <property type="term" value="C:external side of plasma membrane"/>
    <property type="evidence" value="ECO:0007669"/>
    <property type="project" value="TreeGrafter"/>
</dbReference>
<dbReference type="PRINTS" id="PR00657">
    <property type="entry name" value="CCCHEMOKINER"/>
</dbReference>
<evidence type="ECO:0000256" key="5">
    <source>
        <dbReference type="ARBA" id="ARBA00023040"/>
    </source>
</evidence>
<dbReference type="Pfam" id="PF00001">
    <property type="entry name" value="7tm_1"/>
    <property type="match status" value="1"/>
</dbReference>
<dbReference type="GO" id="GO:0060326">
    <property type="term" value="P:cell chemotaxis"/>
    <property type="evidence" value="ECO:0007669"/>
    <property type="project" value="TreeGrafter"/>
</dbReference>
<dbReference type="InterPro" id="IPR017452">
    <property type="entry name" value="GPCR_Rhodpsn_7TM"/>
</dbReference>
<evidence type="ECO:0000256" key="10">
    <source>
        <dbReference type="SAM" id="Phobius"/>
    </source>
</evidence>
<evidence type="ECO:0000256" key="9">
    <source>
        <dbReference type="RuleBase" id="RU000688"/>
    </source>
</evidence>
<feature type="transmembrane region" description="Helical" evidence="10">
    <location>
        <begin position="192"/>
        <end position="211"/>
    </location>
</feature>
<protein>
    <submittedName>
        <fullName evidence="12">X-C motif chemokine receptor 1</fullName>
    </submittedName>
</protein>
<dbReference type="PROSITE" id="PS50262">
    <property type="entry name" value="G_PROTEIN_RECEP_F1_2"/>
    <property type="match status" value="1"/>
</dbReference>
<dbReference type="AlphaFoldDB" id="A0A3B1JF22"/>
<evidence type="ECO:0000256" key="3">
    <source>
        <dbReference type="ARBA" id="ARBA00022692"/>
    </source>
</evidence>
<reference evidence="12" key="3">
    <citation type="submission" date="2025-08" db="UniProtKB">
        <authorList>
            <consortium name="Ensembl"/>
        </authorList>
    </citation>
    <scope>IDENTIFICATION</scope>
</reference>
<evidence type="ECO:0000313" key="13">
    <source>
        <dbReference type="Proteomes" id="UP000018467"/>
    </source>
</evidence>
<feature type="transmembrane region" description="Helical" evidence="10">
    <location>
        <begin position="112"/>
        <end position="137"/>
    </location>
</feature>
<dbReference type="GO" id="GO:0019957">
    <property type="term" value="F:C-C chemokine binding"/>
    <property type="evidence" value="ECO:0007669"/>
    <property type="project" value="TreeGrafter"/>
</dbReference>
<dbReference type="InParanoid" id="A0A3B1JF22"/>
<dbReference type="GO" id="GO:0019722">
    <property type="term" value="P:calcium-mediated signaling"/>
    <property type="evidence" value="ECO:0007669"/>
    <property type="project" value="TreeGrafter"/>
</dbReference>
<reference evidence="13" key="1">
    <citation type="submission" date="2013-03" db="EMBL/GenBank/DDBJ databases">
        <authorList>
            <person name="Jeffery W."/>
            <person name="Warren W."/>
            <person name="Wilson R.K."/>
        </authorList>
    </citation>
    <scope>NUCLEOTIDE SEQUENCE</scope>
    <source>
        <strain evidence="13">female</strain>
    </source>
</reference>
<dbReference type="GO" id="GO:0007204">
    <property type="term" value="P:positive regulation of cytosolic calcium ion concentration"/>
    <property type="evidence" value="ECO:0007669"/>
    <property type="project" value="TreeGrafter"/>
</dbReference>
<accession>A0A3B1JF22</accession>
<evidence type="ECO:0000256" key="7">
    <source>
        <dbReference type="ARBA" id="ARBA00023170"/>
    </source>
</evidence>
<feature type="transmembrane region" description="Helical" evidence="10">
    <location>
        <begin position="277"/>
        <end position="293"/>
    </location>
</feature>
<reference evidence="13" key="2">
    <citation type="journal article" date="2014" name="Nat. Commun.">
        <title>The cavefish genome reveals candidate genes for eye loss.</title>
        <authorList>
            <person name="McGaugh S.E."/>
            <person name="Gross J.B."/>
            <person name="Aken B."/>
            <person name="Blin M."/>
            <person name="Borowsky R."/>
            <person name="Chalopin D."/>
            <person name="Hinaux H."/>
            <person name="Jeffery W.R."/>
            <person name="Keene A."/>
            <person name="Ma L."/>
            <person name="Minx P."/>
            <person name="Murphy D."/>
            <person name="O'Quin K.E."/>
            <person name="Retaux S."/>
            <person name="Rohner N."/>
            <person name="Searle S.M."/>
            <person name="Stahl B.A."/>
            <person name="Tabin C."/>
            <person name="Volff J.N."/>
            <person name="Yoshizawa M."/>
            <person name="Warren W.C."/>
        </authorList>
    </citation>
    <scope>NUCLEOTIDE SEQUENCE [LARGE SCALE GENOMIC DNA]</scope>
    <source>
        <strain evidence="13">female</strain>
    </source>
</reference>
<dbReference type="GeneTree" id="ENSGT01110000267168"/>
<evidence type="ECO:0000256" key="2">
    <source>
        <dbReference type="ARBA" id="ARBA00022475"/>
    </source>
</evidence>
<comment type="subcellular location">
    <subcellularLocation>
        <location evidence="1">Cell membrane</location>
        <topology evidence="1">Multi-pass membrane protein</topology>
    </subcellularLocation>
</comment>
<dbReference type="Gene3D" id="1.20.1070.10">
    <property type="entry name" value="Rhodopsin 7-helix transmembrane proteins"/>
    <property type="match status" value="1"/>
</dbReference>
<keyword evidence="7 9" id="KW-0675">Receptor</keyword>
<dbReference type="Proteomes" id="UP000018467">
    <property type="component" value="Unassembled WGS sequence"/>
</dbReference>
<keyword evidence="2" id="KW-1003">Cell membrane</keyword>
<dbReference type="SUPFAM" id="SSF81321">
    <property type="entry name" value="Family A G protein-coupled receptor-like"/>
    <property type="match status" value="1"/>
</dbReference>
<evidence type="ECO:0000256" key="6">
    <source>
        <dbReference type="ARBA" id="ARBA00023136"/>
    </source>
</evidence>
<evidence type="ECO:0000313" key="12">
    <source>
        <dbReference type="Ensembl" id="ENSAMXP00000041012.1"/>
    </source>
</evidence>
<dbReference type="PRINTS" id="PR00237">
    <property type="entry name" value="GPCRRHODOPSN"/>
</dbReference>
<evidence type="ECO:0000256" key="8">
    <source>
        <dbReference type="ARBA" id="ARBA00023224"/>
    </source>
</evidence>
<keyword evidence="8 9" id="KW-0807">Transducer</keyword>
<keyword evidence="3 9" id="KW-0812">Transmembrane</keyword>